<dbReference type="STRING" id="45670.SN16_07935"/>
<dbReference type="AlphaFoldDB" id="A0A0C2DKR6"/>
<evidence type="ECO:0000259" key="1">
    <source>
        <dbReference type="Pfam" id="PF07811"/>
    </source>
</evidence>
<evidence type="ECO:0000313" key="2">
    <source>
        <dbReference type="EMBL" id="KIH70628.1"/>
    </source>
</evidence>
<proteinExistence type="predicted"/>
<evidence type="ECO:0000313" key="3">
    <source>
        <dbReference type="Proteomes" id="UP000031546"/>
    </source>
</evidence>
<comment type="caution">
    <text evidence="2">The sequence shown here is derived from an EMBL/GenBank/DDBJ whole genome shotgun (WGS) entry which is preliminary data.</text>
</comment>
<accession>A0A0C2DKR6</accession>
<name>A0A0C2DKR6_9STAP</name>
<dbReference type="Pfam" id="PF07811">
    <property type="entry name" value="TadE"/>
    <property type="match status" value="1"/>
</dbReference>
<gene>
    <name evidence="2" type="ORF">SN16_07935</name>
</gene>
<feature type="domain" description="TadE-like" evidence="1">
    <location>
        <begin position="7"/>
        <end position="49"/>
    </location>
</feature>
<organism evidence="2 3">
    <name type="scientific">Salinicoccus roseus</name>
    <dbReference type="NCBI Taxonomy" id="45670"/>
    <lineage>
        <taxon>Bacteria</taxon>
        <taxon>Bacillati</taxon>
        <taxon>Bacillota</taxon>
        <taxon>Bacilli</taxon>
        <taxon>Bacillales</taxon>
        <taxon>Staphylococcaceae</taxon>
        <taxon>Salinicoccus</taxon>
    </lineage>
</organism>
<dbReference type="EMBL" id="JXII01000006">
    <property type="protein sequence ID" value="KIH70628.1"/>
    <property type="molecule type" value="Genomic_DNA"/>
</dbReference>
<reference evidence="2 3" key="1">
    <citation type="submission" date="2015-01" db="EMBL/GenBank/DDBJ databases">
        <title>Genome sequences of high lactate-tolerant strain Salinicoccus roseus W12 with industrial interest.</title>
        <authorList>
            <person name="Wang H."/>
            <person name="Yu B."/>
        </authorList>
    </citation>
    <scope>NUCLEOTIDE SEQUENCE [LARGE SCALE GENOMIC DNA]</scope>
    <source>
        <strain evidence="2 3">W12</strain>
    </source>
</reference>
<protein>
    <submittedName>
        <fullName evidence="2">TadE family protein</fullName>
    </submittedName>
</protein>
<dbReference type="Proteomes" id="UP000031546">
    <property type="component" value="Unassembled WGS sequence"/>
</dbReference>
<dbReference type="InterPro" id="IPR012495">
    <property type="entry name" value="TadE-like_dom"/>
</dbReference>
<dbReference type="OrthoDB" id="1683505at2"/>
<sequence length="124" mass="13586">MMRRENGQSTVEFAILVPLIFFLLIGVVDFGRVIHSQLQLELVTQDAARMAGLGESDEMVKSYAIDNFVSGDASELSVNVSPAGEKDPGTYVTVDITYPEKIFNAFGDYAIPFTVKTSSTTRVE</sequence>